<dbReference type="Proteomes" id="UP001596996">
    <property type="component" value="Unassembled WGS sequence"/>
</dbReference>
<protein>
    <submittedName>
        <fullName evidence="2">Uncharacterized protein</fullName>
    </submittedName>
</protein>
<evidence type="ECO:0000256" key="1">
    <source>
        <dbReference type="SAM" id="MobiDB-lite"/>
    </source>
</evidence>
<dbReference type="RefSeq" id="WP_380820196.1">
    <property type="nucleotide sequence ID" value="NZ_JBHTJN010000010.1"/>
</dbReference>
<feature type="compositionally biased region" description="Pro residues" evidence="1">
    <location>
        <begin position="163"/>
        <end position="175"/>
    </location>
</feature>
<organism evidence="2 3">
    <name type="scientific">Seminibacterium arietis</name>
    <dbReference type="NCBI Taxonomy" id="1173502"/>
    <lineage>
        <taxon>Bacteria</taxon>
        <taxon>Pseudomonadati</taxon>
        <taxon>Pseudomonadota</taxon>
        <taxon>Gammaproteobacteria</taxon>
        <taxon>Pasteurellales</taxon>
        <taxon>Pasteurellaceae</taxon>
        <taxon>Seminibacterium</taxon>
    </lineage>
</organism>
<comment type="caution">
    <text evidence="2">The sequence shown here is derived from an EMBL/GenBank/DDBJ whole genome shotgun (WGS) entry which is preliminary data.</text>
</comment>
<keyword evidence="3" id="KW-1185">Reference proteome</keyword>
<sequence>MIRVRPYPSVQLALNNQPVLLHNINIRLEMVREDKDMSGQRSTTAKSDKGLKAKQLTVSGLIPYQKADWLTALFKLAEAETDKGEQVKYRVVCVTSQAVNMREATFTGAVTADELHDKLAWAVSFKLREVNSIAEKKEQRTKKPQVKVQKEKSTANSSKPETPTAPPAPQQPEPAEPVDNSFSKELNDTLGKGYEHIGKMLG</sequence>
<proteinExistence type="predicted"/>
<reference evidence="3" key="1">
    <citation type="journal article" date="2019" name="Int. J. Syst. Evol. Microbiol.">
        <title>The Global Catalogue of Microorganisms (GCM) 10K type strain sequencing project: providing services to taxonomists for standard genome sequencing and annotation.</title>
        <authorList>
            <consortium name="The Broad Institute Genomics Platform"/>
            <consortium name="The Broad Institute Genome Sequencing Center for Infectious Disease"/>
            <person name="Wu L."/>
            <person name="Ma J."/>
        </authorList>
    </citation>
    <scope>NUCLEOTIDE SEQUENCE [LARGE SCALE GENOMIC DNA]</scope>
    <source>
        <strain evidence="3">CCUG 61707</strain>
    </source>
</reference>
<name>A0ABW3I9G1_9PAST</name>
<dbReference type="InterPro" id="IPR057869">
    <property type="entry name" value="HP1_YO34"/>
</dbReference>
<dbReference type="Pfam" id="PF25759">
    <property type="entry name" value="HP1_ORF34"/>
    <property type="match status" value="1"/>
</dbReference>
<evidence type="ECO:0000313" key="3">
    <source>
        <dbReference type="Proteomes" id="UP001596996"/>
    </source>
</evidence>
<evidence type="ECO:0000313" key="2">
    <source>
        <dbReference type="EMBL" id="MFD0966255.1"/>
    </source>
</evidence>
<feature type="region of interest" description="Disordered" evidence="1">
    <location>
        <begin position="136"/>
        <end position="202"/>
    </location>
</feature>
<gene>
    <name evidence="2" type="ORF">ACFQ02_05235</name>
</gene>
<feature type="compositionally biased region" description="Basic and acidic residues" evidence="1">
    <location>
        <begin position="193"/>
        <end position="202"/>
    </location>
</feature>
<accession>A0ABW3I9G1</accession>
<dbReference type="EMBL" id="JBHTJN010000010">
    <property type="protein sequence ID" value="MFD0966255.1"/>
    <property type="molecule type" value="Genomic_DNA"/>
</dbReference>